<feature type="domain" description="Alanine racemase C-terminal" evidence="7">
    <location>
        <begin position="246"/>
        <end position="378"/>
    </location>
</feature>
<evidence type="ECO:0000313" key="9">
    <source>
        <dbReference type="Proteomes" id="UP000460298"/>
    </source>
</evidence>
<dbReference type="HAMAP" id="MF_01201">
    <property type="entry name" value="Ala_racemase"/>
    <property type="match status" value="1"/>
</dbReference>
<dbReference type="UniPathway" id="UPA00042">
    <property type="reaction ID" value="UER00497"/>
</dbReference>
<comment type="pathway">
    <text evidence="4">Amino-acid biosynthesis; D-alanine biosynthesis; D-alanine from L-alanine: step 1/1.</text>
</comment>
<dbReference type="PANTHER" id="PTHR30511:SF0">
    <property type="entry name" value="ALANINE RACEMASE, CATABOLIC-RELATED"/>
    <property type="match status" value="1"/>
</dbReference>
<comment type="function">
    <text evidence="4">Catalyzes the interconversion of L-alanine and D-alanine. May also act on other amino acids.</text>
</comment>
<dbReference type="InterPro" id="IPR020622">
    <property type="entry name" value="Ala_racemase_pyridoxalP-BS"/>
</dbReference>
<comment type="cofactor">
    <cofactor evidence="1 4 5">
        <name>pyridoxal 5'-phosphate</name>
        <dbReference type="ChEBI" id="CHEBI:597326"/>
    </cofactor>
</comment>
<feature type="active site" description="Proton acceptor; specific for L-alanine" evidence="4">
    <location>
        <position position="267"/>
    </location>
</feature>
<dbReference type="Pfam" id="PF00842">
    <property type="entry name" value="Ala_racemase_C"/>
    <property type="match status" value="1"/>
</dbReference>
<gene>
    <name evidence="8" type="primary">alr</name>
    <name evidence="8" type="ORF">F9K24_10060</name>
</gene>
<dbReference type="PRINTS" id="PR00992">
    <property type="entry name" value="ALARACEMASE"/>
</dbReference>
<dbReference type="AlphaFoldDB" id="A0A833M1V2"/>
<dbReference type="SUPFAM" id="SSF51419">
    <property type="entry name" value="PLP-binding barrel"/>
    <property type="match status" value="1"/>
</dbReference>
<feature type="active site" description="Proton acceptor; specific for D-alanine" evidence="4">
    <location>
        <position position="33"/>
    </location>
</feature>
<sequence length="379" mass="42350">MLHRVEISRSALLQSVEQYRSIIGRSKFYAIVKSNAYGHGLRPCVQILSPAVDGFGVNHISEAVQAYDLTDRPFLVMGRFDADEARQLLDLDASRITVVLSDIDEIRQLSELRPDLPFHLKIDTGMGRLGRRGSLLDRVFSYLEEHPDLRWTGIMTHFANVEDVTDQSFAEEQLRLFEEAWQRAQVAAKGRPLIRHAAASAAAMILPQSRLDLVRVGISLYGLWASQATKLSHLSLGGPHLQLRPALRWITQIVQINHLPPASKVGYGCTYQTQQASRIAVLPVGYNEGYDRRLSNRAYVVIGGRRAPVVGRVCMNMIMVDVTHIPDVHAGMDAVLIGREELNGHSDEMTADAMAELSGTINYETTTRIHPDLRRIVVD</sequence>
<dbReference type="NCBIfam" id="TIGR00492">
    <property type="entry name" value="alr"/>
    <property type="match status" value="1"/>
</dbReference>
<dbReference type="GO" id="GO:0030170">
    <property type="term" value="F:pyridoxal phosphate binding"/>
    <property type="evidence" value="ECO:0007669"/>
    <property type="project" value="UniProtKB-UniRule"/>
</dbReference>
<keyword evidence="2 4" id="KW-0663">Pyridoxal phosphate</keyword>
<reference evidence="8 9" key="1">
    <citation type="submission" date="2019-10" db="EMBL/GenBank/DDBJ databases">
        <title>Extracellular Electron Transfer in a Candidatus Methanoperedens spp. Enrichment Culture.</title>
        <authorList>
            <person name="Berger S."/>
            <person name="Rangel Shaw D."/>
            <person name="Berben T."/>
            <person name="In 'T Zandt M."/>
            <person name="Frank J."/>
            <person name="Reimann J."/>
            <person name="Jetten M.S.M."/>
            <person name="Welte C.U."/>
        </authorList>
    </citation>
    <scope>NUCLEOTIDE SEQUENCE [LARGE SCALE GENOMIC DNA]</scope>
    <source>
        <strain evidence="8">SB12</strain>
    </source>
</reference>
<dbReference type="PANTHER" id="PTHR30511">
    <property type="entry name" value="ALANINE RACEMASE"/>
    <property type="match status" value="1"/>
</dbReference>
<dbReference type="InterPro" id="IPR009006">
    <property type="entry name" value="Ala_racemase/Decarboxylase_C"/>
</dbReference>
<dbReference type="InterPro" id="IPR029066">
    <property type="entry name" value="PLP-binding_barrel"/>
</dbReference>
<comment type="similarity">
    <text evidence="4">Belongs to the alanine racemase family.</text>
</comment>
<dbReference type="InterPro" id="IPR000821">
    <property type="entry name" value="Ala_racemase"/>
</dbReference>
<proteinExistence type="inferred from homology"/>
<dbReference type="SMART" id="SM01005">
    <property type="entry name" value="Ala_racemase_C"/>
    <property type="match status" value="1"/>
</dbReference>
<evidence type="ECO:0000256" key="4">
    <source>
        <dbReference type="HAMAP-Rule" id="MF_01201"/>
    </source>
</evidence>
<evidence type="ECO:0000256" key="2">
    <source>
        <dbReference type="ARBA" id="ARBA00022898"/>
    </source>
</evidence>
<comment type="caution">
    <text evidence="8">The sequence shown here is derived from an EMBL/GenBank/DDBJ whole genome shotgun (WGS) entry which is preliminary data.</text>
</comment>
<evidence type="ECO:0000256" key="1">
    <source>
        <dbReference type="ARBA" id="ARBA00001933"/>
    </source>
</evidence>
<evidence type="ECO:0000259" key="7">
    <source>
        <dbReference type="SMART" id="SM01005"/>
    </source>
</evidence>
<keyword evidence="3 4" id="KW-0413">Isomerase</keyword>
<evidence type="ECO:0000313" key="8">
    <source>
        <dbReference type="EMBL" id="KAB2932714.1"/>
    </source>
</evidence>
<organism evidence="8 9">
    <name type="scientific">Leptonema illini</name>
    <dbReference type="NCBI Taxonomy" id="183"/>
    <lineage>
        <taxon>Bacteria</taxon>
        <taxon>Pseudomonadati</taxon>
        <taxon>Spirochaetota</taxon>
        <taxon>Spirochaetia</taxon>
        <taxon>Leptospirales</taxon>
        <taxon>Leptospiraceae</taxon>
        <taxon>Leptonema</taxon>
    </lineage>
</organism>
<dbReference type="Proteomes" id="UP000460298">
    <property type="component" value="Unassembled WGS sequence"/>
</dbReference>
<accession>A0A833M1V2</accession>
<dbReference type="GO" id="GO:0005829">
    <property type="term" value="C:cytosol"/>
    <property type="evidence" value="ECO:0007669"/>
    <property type="project" value="TreeGrafter"/>
</dbReference>
<dbReference type="PROSITE" id="PS00395">
    <property type="entry name" value="ALANINE_RACEMASE"/>
    <property type="match status" value="1"/>
</dbReference>
<name>A0A833M1V2_9LEPT</name>
<dbReference type="GO" id="GO:0008784">
    <property type="term" value="F:alanine racemase activity"/>
    <property type="evidence" value="ECO:0007669"/>
    <property type="project" value="UniProtKB-UniRule"/>
</dbReference>
<feature type="binding site" evidence="4 6">
    <location>
        <position position="128"/>
    </location>
    <ligand>
        <name>substrate</name>
    </ligand>
</feature>
<dbReference type="Gene3D" id="3.20.20.10">
    <property type="entry name" value="Alanine racemase"/>
    <property type="match status" value="1"/>
</dbReference>
<dbReference type="InterPro" id="IPR001608">
    <property type="entry name" value="Ala_racemase_N"/>
</dbReference>
<comment type="catalytic activity">
    <reaction evidence="4">
        <text>L-alanine = D-alanine</text>
        <dbReference type="Rhea" id="RHEA:20249"/>
        <dbReference type="ChEBI" id="CHEBI:57416"/>
        <dbReference type="ChEBI" id="CHEBI:57972"/>
        <dbReference type="EC" id="5.1.1.1"/>
    </reaction>
</comment>
<dbReference type="EC" id="5.1.1.1" evidence="4"/>
<feature type="binding site" evidence="4 6">
    <location>
        <position position="315"/>
    </location>
    <ligand>
        <name>substrate</name>
    </ligand>
</feature>
<dbReference type="SUPFAM" id="SSF50621">
    <property type="entry name" value="Alanine racemase C-terminal domain-like"/>
    <property type="match status" value="1"/>
</dbReference>
<dbReference type="InterPro" id="IPR011079">
    <property type="entry name" value="Ala_racemase_C"/>
</dbReference>
<evidence type="ECO:0000256" key="5">
    <source>
        <dbReference type="PIRSR" id="PIRSR600821-50"/>
    </source>
</evidence>
<dbReference type="Pfam" id="PF01168">
    <property type="entry name" value="Ala_racemase_N"/>
    <property type="match status" value="1"/>
</dbReference>
<evidence type="ECO:0000256" key="3">
    <source>
        <dbReference type="ARBA" id="ARBA00023235"/>
    </source>
</evidence>
<feature type="modified residue" description="N6-(pyridoxal phosphate)lysine" evidence="4 5">
    <location>
        <position position="33"/>
    </location>
</feature>
<dbReference type="GO" id="GO:0030632">
    <property type="term" value="P:D-alanine biosynthetic process"/>
    <property type="evidence" value="ECO:0007669"/>
    <property type="project" value="UniProtKB-UniRule"/>
</dbReference>
<dbReference type="EMBL" id="WBUI01000008">
    <property type="protein sequence ID" value="KAB2932714.1"/>
    <property type="molecule type" value="Genomic_DNA"/>
</dbReference>
<dbReference type="Gene3D" id="2.40.37.10">
    <property type="entry name" value="Lyase, Ornithine Decarboxylase, Chain A, domain 1"/>
    <property type="match status" value="1"/>
</dbReference>
<dbReference type="CDD" id="cd00430">
    <property type="entry name" value="PLPDE_III_AR"/>
    <property type="match status" value="1"/>
</dbReference>
<protein>
    <recommendedName>
        <fullName evidence="4">Alanine racemase</fullName>
        <ecNumber evidence="4">5.1.1.1</ecNumber>
    </recommendedName>
</protein>
<evidence type="ECO:0000256" key="6">
    <source>
        <dbReference type="PIRSR" id="PIRSR600821-52"/>
    </source>
</evidence>